<reference evidence="1" key="1">
    <citation type="submission" date="2015-04" db="UniProtKB">
        <authorList>
            <consortium name="EnsemblPlants"/>
        </authorList>
    </citation>
    <scope>IDENTIFICATION</scope>
</reference>
<dbReference type="Gramene" id="OGLUM05G06630.1">
    <property type="protein sequence ID" value="OGLUM05G06630.1"/>
    <property type="gene ID" value="OGLUM05G06630"/>
</dbReference>
<evidence type="ECO:0000313" key="1">
    <source>
        <dbReference type="EnsemblPlants" id="OGLUM05G06630.1"/>
    </source>
</evidence>
<sequence length="112" mass="12543">MEPSLAAPEESVADVLRQAGDVKQHYHDEHVHAVVRPQRAILAVHLVDLLAVVAGAGAPPEEQHEVVEDLDVLDCWYRHAMVKSVLRNRLLITSVHFFRCSSSGWRSRACRS</sequence>
<proteinExistence type="predicted"/>
<dbReference type="AlphaFoldDB" id="A0A0D9ZVE5"/>
<dbReference type="EnsemblPlants" id="OGLUM05G06630.1">
    <property type="protein sequence ID" value="OGLUM05G06630.1"/>
    <property type="gene ID" value="OGLUM05G06630"/>
</dbReference>
<dbReference type="STRING" id="40148.A0A0D9ZVE5"/>
<accession>A0A0D9ZVE5</accession>
<organism evidence="1">
    <name type="scientific">Oryza glumipatula</name>
    <dbReference type="NCBI Taxonomy" id="40148"/>
    <lineage>
        <taxon>Eukaryota</taxon>
        <taxon>Viridiplantae</taxon>
        <taxon>Streptophyta</taxon>
        <taxon>Embryophyta</taxon>
        <taxon>Tracheophyta</taxon>
        <taxon>Spermatophyta</taxon>
        <taxon>Magnoliopsida</taxon>
        <taxon>Liliopsida</taxon>
        <taxon>Poales</taxon>
        <taxon>Poaceae</taxon>
        <taxon>BOP clade</taxon>
        <taxon>Oryzoideae</taxon>
        <taxon>Oryzeae</taxon>
        <taxon>Oryzinae</taxon>
        <taxon>Oryza</taxon>
    </lineage>
</organism>
<evidence type="ECO:0000313" key="2">
    <source>
        <dbReference type="Proteomes" id="UP000026961"/>
    </source>
</evidence>
<protein>
    <submittedName>
        <fullName evidence="1">Uncharacterized protein</fullName>
    </submittedName>
</protein>
<keyword evidence="2" id="KW-1185">Reference proteome</keyword>
<dbReference type="HOGENOM" id="CLU_2149794_0_0_1"/>
<dbReference type="Proteomes" id="UP000026961">
    <property type="component" value="Chromosome 5"/>
</dbReference>
<name>A0A0D9ZVE5_9ORYZ</name>
<reference evidence="1" key="2">
    <citation type="submission" date="2018-05" db="EMBL/GenBank/DDBJ databases">
        <title>OgluRS3 (Oryza glumaepatula Reference Sequence Version 3).</title>
        <authorList>
            <person name="Zhang J."/>
            <person name="Kudrna D."/>
            <person name="Lee S."/>
            <person name="Talag J."/>
            <person name="Welchert J."/>
            <person name="Wing R.A."/>
        </authorList>
    </citation>
    <scope>NUCLEOTIDE SEQUENCE [LARGE SCALE GENOMIC DNA]</scope>
</reference>